<dbReference type="KEGG" id="ccal:108628073"/>
<gene>
    <name evidence="10" type="primary">LOC108628073</name>
</gene>
<protein>
    <recommendedName>
        <fullName evidence="2">Coiled-coil domain-containing protein 167</fullName>
    </recommendedName>
</protein>
<keyword evidence="5 7" id="KW-0175">Coiled coil</keyword>
<feature type="coiled-coil region" evidence="7">
    <location>
        <begin position="11"/>
        <end position="69"/>
    </location>
</feature>
<organism evidence="9 10">
    <name type="scientific">Ceratina calcarata</name>
    <dbReference type="NCBI Taxonomy" id="156304"/>
    <lineage>
        <taxon>Eukaryota</taxon>
        <taxon>Metazoa</taxon>
        <taxon>Ecdysozoa</taxon>
        <taxon>Arthropoda</taxon>
        <taxon>Hexapoda</taxon>
        <taxon>Insecta</taxon>
        <taxon>Pterygota</taxon>
        <taxon>Neoptera</taxon>
        <taxon>Endopterygota</taxon>
        <taxon>Hymenoptera</taxon>
        <taxon>Apocrita</taxon>
        <taxon>Aculeata</taxon>
        <taxon>Apoidea</taxon>
        <taxon>Anthophila</taxon>
        <taxon>Apidae</taxon>
        <taxon>Ceratina</taxon>
        <taxon>Zadontomerus</taxon>
    </lineage>
</organism>
<evidence type="ECO:0000256" key="2">
    <source>
        <dbReference type="ARBA" id="ARBA00022350"/>
    </source>
</evidence>
<dbReference type="Pfam" id="PF15188">
    <property type="entry name" value="CCDC-167"/>
    <property type="match status" value="1"/>
</dbReference>
<dbReference type="PANTHER" id="PTHR31759:SF1">
    <property type="entry name" value="COILED-COIL DOMAIN-CONTAINING PROTEIN 167"/>
    <property type="match status" value="1"/>
</dbReference>
<dbReference type="Proteomes" id="UP000694925">
    <property type="component" value="Unplaced"/>
</dbReference>
<proteinExistence type="predicted"/>
<dbReference type="GeneID" id="108628073"/>
<keyword evidence="4 8" id="KW-1133">Transmembrane helix</keyword>
<dbReference type="RefSeq" id="XP_017885245.1">
    <property type="nucleotide sequence ID" value="XM_018029756.2"/>
</dbReference>
<evidence type="ECO:0000256" key="6">
    <source>
        <dbReference type="ARBA" id="ARBA00023136"/>
    </source>
</evidence>
<feature type="transmembrane region" description="Helical" evidence="8">
    <location>
        <begin position="74"/>
        <end position="98"/>
    </location>
</feature>
<keyword evidence="3 8" id="KW-0812">Transmembrane</keyword>
<evidence type="ECO:0000256" key="1">
    <source>
        <dbReference type="ARBA" id="ARBA00004167"/>
    </source>
</evidence>
<evidence type="ECO:0000256" key="8">
    <source>
        <dbReference type="SAM" id="Phobius"/>
    </source>
</evidence>
<keyword evidence="9" id="KW-1185">Reference proteome</keyword>
<evidence type="ECO:0000256" key="4">
    <source>
        <dbReference type="ARBA" id="ARBA00022989"/>
    </source>
</evidence>
<dbReference type="AlphaFoldDB" id="A0AAJ7J5B6"/>
<accession>A0AAJ7J5B6</accession>
<name>A0AAJ7J5B6_9HYME</name>
<dbReference type="GO" id="GO:0016020">
    <property type="term" value="C:membrane"/>
    <property type="evidence" value="ECO:0007669"/>
    <property type="project" value="UniProtKB-SubCell"/>
</dbReference>
<comment type="subcellular location">
    <subcellularLocation>
        <location evidence="1">Membrane</location>
        <topology evidence="1">Single-pass membrane protein</topology>
    </subcellularLocation>
</comment>
<evidence type="ECO:0000256" key="5">
    <source>
        <dbReference type="ARBA" id="ARBA00023054"/>
    </source>
</evidence>
<keyword evidence="6 8" id="KW-0472">Membrane</keyword>
<evidence type="ECO:0000256" key="7">
    <source>
        <dbReference type="SAM" id="Coils"/>
    </source>
</evidence>
<sequence length="101" mass="12151">MPQEESIMTKIQEMENTLNESMYKLDVLKKRIQRKLLTTENREELEAKLEEYKEILVKTEEKLKKLRKQNTKSFMVAGCLIFAMWIVCFLLYGLYSIFFET</sequence>
<evidence type="ECO:0000256" key="3">
    <source>
        <dbReference type="ARBA" id="ARBA00022692"/>
    </source>
</evidence>
<dbReference type="PANTHER" id="PTHR31759">
    <property type="entry name" value="COILED-COIL DOMAIN-CONTAINING PROTEIN 167"/>
    <property type="match status" value="1"/>
</dbReference>
<dbReference type="InterPro" id="IPR028194">
    <property type="entry name" value="CC167"/>
</dbReference>
<reference evidence="10" key="1">
    <citation type="submission" date="2025-08" db="UniProtKB">
        <authorList>
            <consortium name="RefSeq"/>
        </authorList>
    </citation>
    <scope>IDENTIFICATION</scope>
    <source>
        <tissue evidence="10">Whole body</tissue>
    </source>
</reference>
<evidence type="ECO:0000313" key="9">
    <source>
        <dbReference type="Proteomes" id="UP000694925"/>
    </source>
</evidence>
<evidence type="ECO:0000313" key="10">
    <source>
        <dbReference type="RefSeq" id="XP_017885245.1"/>
    </source>
</evidence>